<dbReference type="GO" id="GO:0006508">
    <property type="term" value="P:proteolysis"/>
    <property type="evidence" value="ECO:0007669"/>
    <property type="project" value="InterPro"/>
</dbReference>
<dbReference type="EMBL" id="CAMXCT010003334">
    <property type="protein sequence ID" value="CAI4003784.1"/>
    <property type="molecule type" value="Genomic_DNA"/>
</dbReference>
<dbReference type="SUPFAM" id="SSF56219">
    <property type="entry name" value="DNase I-like"/>
    <property type="match status" value="1"/>
</dbReference>
<dbReference type="OrthoDB" id="640249at2759"/>
<dbReference type="InterPro" id="IPR013201">
    <property type="entry name" value="Prot_inhib_I29"/>
</dbReference>
<dbReference type="PANTHER" id="PTHR12411">
    <property type="entry name" value="CYSTEINE PROTEASE FAMILY C1-RELATED"/>
    <property type="match status" value="1"/>
</dbReference>
<organism evidence="6">
    <name type="scientific">Cladocopium goreaui</name>
    <dbReference type="NCBI Taxonomy" id="2562237"/>
    <lineage>
        <taxon>Eukaryota</taxon>
        <taxon>Sar</taxon>
        <taxon>Alveolata</taxon>
        <taxon>Dinophyceae</taxon>
        <taxon>Suessiales</taxon>
        <taxon>Symbiodiniaceae</taxon>
        <taxon>Cladocopium</taxon>
    </lineage>
</organism>
<dbReference type="Proteomes" id="UP001152797">
    <property type="component" value="Unassembled WGS sequence"/>
</dbReference>
<dbReference type="SMART" id="SM00645">
    <property type="entry name" value="Pept_C1"/>
    <property type="match status" value="1"/>
</dbReference>
<dbReference type="PROSITE" id="PS00640">
    <property type="entry name" value="THIOL_PROTEASE_ASN"/>
    <property type="match status" value="1"/>
</dbReference>
<dbReference type="Pfam" id="PF00078">
    <property type="entry name" value="RVT_1"/>
    <property type="match status" value="1"/>
</dbReference>
<feature type="transmembrane region" description="Helical" evidence="4">
    <location>
        <begin position="759"/>
        <end position="781"/>
    </location>
</feature>
<dbReference type="InterPro" id="IPR043502">
    <property type="entry name" value="DNA/RNA_pol_sf"/>
</dbReference>
<dbReference type="SUPFAM" id="SSF56672">
    <property type="entry name" value="DNA/RNA polymerases"/>
    <property type="match status" value="1"/>
</dbReference>
<gene>
    <name evidence="6" type="ORF">C1SCF055_LOCUS29624</name>
</gene>
<proteinExistence type="inferred from homology"/>
<keyword evidence="2" id="KW-0865">Zymogen</keyword>
<dbReference type="CDD" id="cd02248">
    <property type="entry name" value="Peptidase_C1A"/>
    <property type="match status" value="1"/>
</dbReference>
<dbReference type="GO" id="GO:0008234">
    <property type="term" value="F:cysteine-type peptidase activity"/>
    <property type="evidence" value="ECO:0007669"/>
    <property type="project" value="InterPro"/>
</dbReference>
<comment type="similarity">
    <text evidence="1">Belongs to the peptidase C1 family.</text>
</comment>
<evidence type="ECO:0000256" key="4">
    <source>
        <dbReference type="SAM" id="Phobius"/>
    </source>
</evidence>
<evidence type="ECO:0000313" key="6">
    <source>
        <dbReference type="EMBL" id="CAI4003784.1"/>
    </source>
</evidence>
<dbReference type="InterPro" id="IPR038765">
    <property type="entry name" value="Papain-like_cys_pep_sf"/>
</dbReference>
<evidence type="ECO:0000256" key="1">
    <source>
        <dbReference type="ARBA" id="ARBA00008455"/>
    </source>
</evidence>
<reference evidence="7 8" key="2">
    <citation type="submission" date="2024-05" db="EMBL/GenBank/DDBJ databases">
        <authorList>
            <person name="Chen Y."/>
            <person name="Shah S."/>
            <person name="Dougan E. K."/>
            <person name="Thang M."/>
            <person name="Chan C."/>
        </authorList>
    </citation>
    <scope>NUCLEOTIDE SEQUENCE [LARGE SCALE GENOMIC DNA]</scope>
</reference>
<dbReference type="InterPro" id="IPR025661">
    <property type="entry name" value="Pept_asp_AS"/>
</dbReference>
<dbReference type="InterPro" id="IPR000169">
    <property type="entry name" value="Pept_cys_AS"/>
</dbReference>
<dbReference type="EMBL" id="CAMXCT030003334">
    <property type="protein sequence ID" value="CAL4791096.1"/>
    <property type="molecule type" value="Genomic_DNA"/>
</dbReference>
<dbReference type="InterPro" id="IPR000477">
    <property type="entry name" value="RT_dom"/>
</dbReference>
<dbReference type="PROSITE" id="PS50878">
    <property type="entry name" value="RT_POL"/>
    <property type="match status" value="1"/>
</dbReference>
<sequence length="3223" mass="354605">MHNCFKTIPGDRPVAQLYCFAWAQAVSALGNCSERLVHFPHPPGFRRKTIENRIESPLTEAFCEVDFDFQIRNLWKELESPNPFSVIMKRRPSAGQLATGVLLLLEVSLGTKVHSNEGIDVAFQEFMARHGRSYLHDSQEYLERRELFAQRRAEVMQQNNRSSRWTAGLNKFADFRPEELKVLHGYKPSQVRDSGLSLMQEEETHANLKVALPEEVDWRHLKDATEIVDQGSCGSCWAISATTVLNAHSEIHRKRVARFSTQEMINCVPNPQECGGSGGCQGATVELGIAWAVQNGLSEEGQVPYLASDGRCSKTSLLESKGLRGSNMGGSAFGLTGFRVLPSNKEEPLARALAELGPVAVSVAANNWFNYYGGIFDTCDNIVNHAVTLYGYGRKGADKYWLVKNSWGEDWGENGFIRILRHHSEDAFCGIDTDPSKGVACKHGPKEVEVCGTCGILYDSVVPQFEDAKEKELWMESLQMSPPSAEIGAKKLPVAAENLWSDECLTVGPAHAPDAPIPELPDPLPEVVPSSTVALYVEGFKEEALDGWYRRRDKCIITGSPAFFNNKQGSSKLFMYKQASGRWVISPVRAGKEGEDDLLRAARQGQDRGVACQKAARGGFNKWREFYQGRWVETRLTVEMFDFQQYEQERRRSQLAREERQAHALPAPVAPVAPALAPPITAMPLAPSVAPVAPLPRKGESQLWYRAAELSSWEADTSGHGKDTCAKCVLVEGSCNFARTTWCRFLWQFKRGSEPNYQWIWILMFNALGIFISFLNFVAYFDAPLAHVAYAVELTNLAWLLDFVRFGIHPVRIVGLCDAGVIGCNFSALKARFDGVIGGLCQYSVDVTKLMKHEVCNVEHLFRVLEVCCGAGFTTEGLHAAGFVTDLAVDLNELFTNMFHARHQTVTITGDINSDDVLRMIHRTAPDCKVLAAGPISLAQMPKLPFPDQVKQVIPRPLTLPDDELQQLELSVDEYRLFLRFSSPASHVLPLHGVAPAMSHSCGSQVLACPCGCRPPFDESILARGIFGYLFPVEGVIDIDGTLLPRMRHPHPTEATLINGCIPNHMWPGSLRLWLSAIGQLAAPFHALWVAGQVRVHIEKLHMGDSSFDLSNAMSLHAQKLLEISHQLFATPAVPALSLNDVECDDVPCPCGFGVVSSFVPLVHLGDPASFALVDRDFGTTQVIRLDSSDLACHHLLAAESRICPARCPLEFHDGQTGEPCSLDVKLAGKVICVSYVHHSPLEFAIDDASFGVDHHMDAAELGSVGVVSTALVPLQESGRPDLDTCEVSRTIPFAVPCPLPEISAVGGHEVGHNESLVAHSVPLLAPAVAVAPLSEEQLLDPLGALSASQLMEVLGPKINSIAFLDSIRSQLMVTAGRLQILDKQGSVMADDEVHFHVKRMIEASGRTDIAFLDPLLATEGTRRPVAKMIQEWFDGQRGSLKAIASAVWVDKHWVPFFWTWTSGRLLASSWDVVRDSCTPLALLHSAVAKVVGVESFIVQVTHRNFAPAEFCGIAAVRFLDSMIRGKMLPTQLDECKVLHQVAREIFVKEITAFEHVPRPWAWANGLEPHAHARLLDLLVQHGVPPEQCDGRISLIIQALGLAEVQKVLTSASPWRGLKSLANQNRPVFQLVLPAELEAAIQVKQNKKSRTAAPKQVGPKSVPAKPVMLDPAKLAFEKGLFVSESNQPLKQLQVSQLGPFAEGVAICNRPMIEQFLKTNQKVSQQCLAVFIVHVDDLPDVVTLCWSQIRIPLRCVTNGEPLLVSGVLLQLGGKLVVKASAEKIVDPAVAAAACVKIAVYHDSVLGSWQDVVHSPIKYILQHVVCLNTCRQSDCVKTCGMWHVPDDSDVSDVIFDLWRRQWVSMGFKPCDPSKAEVFLVNIRYAKSVELLMLKSSGVAGIFLEPRSLDAKQPNLDFQVVWLPRATPAEVQHAAQCTASVIGIVRMGSRFGVRVATCDMAAVSSILRPGPVFMPCVPASSGKQNRFLLSVSGSGVVWLMHAADDPVDNIVTAKFGDVVISKLPLKTSKPVPNALIASSATMKLCVADDMGNCGDDPWLVADPWQAPIAKLSVPAPVLPSADHLREAEARIESAILQKLQPQVPMETDEAEKRVDQLAHDTDVRFQLSGGGQGFCSSDSPLGFDPLLRTCVAQCLVIILLFGLGLQLALWFESVLILALLGSALGLSVLAGQLPFPHRGFKSFGGIGNSVLGSLRPVWLLVVVWTLQCRIGEAAVPGPNAASWSLGVCNPSGLMGKTHLLSTDVDIWLVCETHFSVHGCRNFGKSLRATASPFKWFVHGVGAPVRSIASDLGKWTGVGVLSQHPSRAVPAGLSDELLDTGRVVVSTTHVAGIWLTGLVMYGAPTGPTHPQAKAFTNRMLHQVVDRIQCARGPRFVAGDWNHDLDSLEAVGRLISLGFVEVQDLYASRSGICPRATCRGKTRRDFLFISAELIPAFRMCWLDDHAWVDHSALVAEFDASPSAFVQFPWPTPHKINWAAADARRPAAPVADALADPSAGYRRFWQEVEASASAVFASQNRRLLPNQFGRGSRFQPCVCHHVPPPKCGRRGELQPTFLGHSWIHSMMFRQVRRLQSYARLAASLQHSPSHTEHRIALWKSILNARGFKPTFAEWWHDLDRNVGEPLNLPLVAPGSAMACRVFQRVEFETRKIENVLVKQTRRAASLKRSRDVNALYKVVKRDMPLPVDTLVNPCHFVISAVDPDDLSLEVEPAGVLADLPTFVGGRPVDPIHVEHDKLWLPDVSGFDVGDSVVQHRAGGQLHDIFAAFSEHWNAFWQRHADMPSEAWNRVFAFADRVLRPVDVPPVDLTVDLFHSVVAGKKNRAAIGLDGVSKLDLQSLRPSEVSQILAFYKHAACTGTWPEQLCVGAVKSLAKSANPLGTNDYRPICVFSLVYRVWSTIQSKYWLHTLDSFWHDDLFGSRPGRRAAHLWRVIVDCVQDSYVHDVAHSGLVLDLTKAFNTLPRVPVLGLALKCGVDFGIVQAWAGFLGGMQRRFVVRNSLGPPVSSTCGVPEGSGLSCLAMLMIHQLLHSWLAAFAPRVRCFSYVDNWELVSTDAECLLRANRSILEFARLLDLTLDTSKTVAWSTDRGIRRQLRQSGFTVSLSGRDLGAHVVYSRQIRNQTIQLRISDLQDFWNKLRGAFGAYKQKVRVVVTAAWPRIFHGISASVLGLKHFAELRTEFMRAVDAARPQASPYLHMILEGLHLDPQPQ</sequence>
<evidence type="ECO:0000256" key="2">
    <source>
        <dbReference type="ARBA" id="ARBA00023145"/>
    </source>
</evidence>
<reference evidence="6" key="1">
    <citation type="submission" date="2022-10" db="EMBL/GenBank/DDBJ databases">
        <authorList>
            <person name="Chen Y."/>
            <person name="Dougan E. K."/>
            <person name="Chan C."/>
            <person name="Rhodes N."/>
            <person name="Thang M."/>
        </authorList>
    </citation>
    <scope>NUCLEOTIDE SEQUENCE</scope>
</reference>
<protein>
    <submittedName>
        <fullName evidence="7">KDEL-tailed cysteine endopeptidase CEP2</fullName>
    </submittedName>
</protein>
<feature type="domain" description="Reverse transcriptase" evidence="5">
    <location>
        <begin position="2867"/>
        <end position="3115"/>
    </location>
</feature>
<comment type="caution">
    <text evidence="6">The sequence shown here is derived from an EMBL/GenBank/DDBJ whole genome shotgun (WGS) entry which is preliminary data.</text>
</comment>
<dbReference type="PRINTS" id="PR00705">
    <property type="entry name" value="PAPAIN"/>
</dbReference>
<dbReference type="Pfam" id="PF08246">
    <property type="entry name" value="Inhibitor_I29"/>
    <property type="match status" value="1"/>
</dbReference>
<feature type="transmembrane region" description="Helical" evidence="4">
    <location>
        <begin position="2143"/>
        <end position="2165"/>
    </location>
</feature>
<dbReference type="InterPro" id="IPR000668">
    <property type="entry name" value="Peptidase_C1A_C"/>
</dbReference>
<name>A0A9P1D4P9_9DINO</name>
<keyword evidence="8" id="KW-1185">Reference proteome</keyword>
<dbReference type="InterPro" id="IPR029063">
    <property type="entry name" value="SAM-dependent_MTases_sf"/>
</dbReference>
<dbReference type="InterPro" id="IPR013128">
    <property type="entry name" value="Peptidase_C1A"/>
</dbReference>
<accession>A0A9P1D4P9</accession>
<keyword evidence="3" id="KW-1015">Disulfide bond</keyword>
<dbReference type="InterPro" id="IPR039417">
    <property type="entry name" value="Peptidase_C1A_papain-like"/>
</dbReference>
<dbReference type="Gene3D" id="3.40.50.150">
    <property type="entry name" value="Vaccinia Virus protein VP39"/>
    <property type="match status" value="1"/>
</dbReference>
<dbReference type="InterPro" id="IPR036691">
    <property type="entry name" value="Endo/exonu/phosph_ase_sf"/>
</dbReference>
<dbReference type="PROSITE" id="PS00139">
    <property type="entry name" value="THIOL_PROTEASE_CYS"/>
    <property type="match status" value="1"/>
</dbReference>
<evidence type="ECO:0000256" key="3">
    <source>
        <dbReference type="ARBA" id="ARBA00023157"/>
    </source>
</evidence>
<keyword evidence="4" id="KW-1133">Transmembrane helix</keyword>
<keyword evidence="4" id="KW-0472">Membrane</keyword>
<evidence type="ECO:0000259" key="5">
    <source>
        <dbReference type="PROSITE" id="PS50878"/>
    </source>
</evidence>
<dbReference type="Gene3D" id="3.90.70.10">
    <property type="entry name" value="Cysteine proteinases"/>
    <property type="match status" value="1"/>
</dbReference>
<evidence type="ECO:0000313" key="8">
    <source>
        <dbReference type="Proteomes" id="UP001152797"/>
    </source>
</evidence>
<keyword evidence="4" id="KW-0812">Transmembrane</keyword>
<dbReference type="Gene3D" id="3.60.10.10">
    <property type="entry name" value="Endonuclease/exonuclease/phosphatase"/>
    <property type="match status" value="1"/>
</dbReference>
<dbReference type="SMART" id="SM00848">
    <property type="entry name" value="Inhibitor_I29"/>
    <property type="match status" value="1"/>
</dbReference>
<evidence type="ECO:0000313" key="7">
    <source>
        <dbReference type="EMBL" id="CAL4791096.1"/>
    </source>
</evidence>
<dbReference type="Pfam" id="PF00112">
    <property type="entry name" value="Peptidase_C1"/>
    <property type="match status" value="1"/>
</dbReference>
<dbReference type="SUPFAM" id="SSF53335">
    <property type="entry name" value="S-adenosyl-L-methionine-dependent methyltransferases"/>
    <property type="match status" value="1"/>
</dbReference>
<feature type="transmembrane region" description="Helical" evidence="4">
    <location>
        <begin position="2171"/>
        <end position="2190"/>
    </location>
</feature>
<dbReference type="EMBL" id="CAMXCT020003334">
    <property type="protein sequence ID" value="CAL1157159.1"/>
    <property type="molecule type" value="Genomic_DNA"/>
</dbReference>
<dbReference type="SUPFAM" id="SSF54001">
    <property type="entry name" value="Cysteine proteinases"/>
    <property type="match status" value="1"/>
</dbReference>